<dbReference type="OrthoDB" id="762409at2"/>
<sequence>MRTTYALLFIFLLTKSINLRAQSNLLAANSYVSIQKLADARTNFNKSLIKSRTIKTAILPQSRYIFNQTGSHTINVEGLNFIVKDKTIVAIQEIVLSKAALNTINERLMILDKMQFAYCERSNQEYLSGEKNTSLAFNNDRQFFSVLKNIKNTINNINKFSKDDQNTASIELSLAKWKQPKIDWDFYCEILEKDTKTQLSK</sequence>
<dbReference type="RefSeq" id="WP_132529529.1">
    <property type="nucleotide sequence ID" value="NZ_BMJO01000003.1"/>
</dbReference>
<dbReference type="EMBL" id="BMJO01000003">
    <property type="protein sequence ID" value="GGE50341.1"/>
    <property type="molecule type" value="Genomic_DNA"/>
</dbReference>
<feature type="chain" id="PRO_5020661390" evidence="1">
    <location>
        <begin position="22"/>
        <end position="201"/>
    </location>
</feature>
<protein>
    <submittedName>
        <fullName evidence="3">Uncharacterized protein</fullName>
    </submittedName>
</protein>
<dbReference type="EMBL" id="SLWO01000002">
    <property type="protein sequence ID" value="TCO28594.1"/>
    <property type="molecule type" value="Genomic_DNA"/>
</dbReference>
<keyword evidence="5" id="KW-1185">Reference proteome</keyword>
<evidence type="ECO:0000313" key="5">
    <source>
        <dbReference type="Proteomes" id="UP000622648"/>
    </source>
</evidence>
<gene>
    <name evidence="3" type="ORF">EV200_10211</name>
    <name evidence="2" type="ORF">GCM10011413_15730</name>
</gene>
<name>A0A4R2HHC6_9SPHI</name>
<evidence type="ECO:0000313" key="2">
    <source>
        <dbReference type="EMBL" id="GGE50341.1"/>
    </source>
</evidence>
<dbReference type="Proteomes" id="UP000622648">
    <property type="component" value="Unassembled WGS sequence"/>
</dbReference>
<reference evidence="3 4" key="3">
    <citation type="submission" date="2019-03" db="EMBL/GenBank/DDBJ databases">
        <title>Genomic Encyclopedia of Type Strains, Phase IV (KMG-IV): sequencing the most valuable type-strain genomes for metagenomic binning, comparative biology and taxonomic classification.</title>
        <authorList>
            <person name="Goeker M."/>
        </authorList>
    </citation>
    <scope>NUCLEOTIDE SEQUENCE [LARGE SCALE GENOMIC DNA]</scope>
    <source>
        <strain evidence="3 4">DSM 103236</strain>
    </source>
</reference>
<reference evidence="2" key="1">
    <citation type="journal article" date="2014" name="Int. J. Syst. Evol. Microbiol.">
        <title>Complete genome of a new Firmicutes species belonging to the dominant human colonic microbiota ('Ruminococcus bicirculans') reveals two chromosomes and a selective capacity to utilize plant glucans.</title>
        <authorList>
            <consortium name="NISC Comparative Sequencing Program"/>
            <person name="Wegmann U."/>
            <person name="Louis P."/>
            <person name="Goesmann A."/>
            <person name="Henrissat B."/>
            <person name="Duncan S.H."/>
            <person name="Flint H.J."/>
        </authorList>
    </citation>
    <scope>NUCLEOTIDE SEQUENCE</scope>
    <source>
        <strain evidence="2">CGMCC 1.15644</strain>
    </source>
</reference>
<evidence type="ECO:0000256" key="1">
    <source>
        <dbReference type="SAM" id="SignalP"/>
    </source>
</evidence>
<reference evidence="5" key="2">
    <citation type="journal article" date="2019" name="Int. J. Syst. Evol. Microbiol.">
        <title>The Global Catalogue of Microorganisms (GCM) 10K type strain sequencing project: providing services to taxonomists for standard genome sequencing and annotation.</title>
        <authorList>
            <consortium name="The Broad Institute Genomics Platform"/>
            <consortium name="The Broad Institute Genome Sequencing Center for Infectious Disease"/>
            <person name="Wu L."/>
            <person name="Ma J."/>
        </authorList>
    </citation>
    <scope>NUCLEOTIDE SEQUENCE [LARGE SCALE GENOMIC DNA]</scope>
    <source>
        <strain evidence="5">CGMCC 1.15644</strain>
    </source>
</reference>
<feature type="signal peptide" evidence="1">
    <location>
        <begin position="1"/>
        <end position="21"/>
    </location>
</feature>
<keyword evidence="1" id="KW-0732">Signal</keyword>
<comment type="caution">
    <text evidence="3">The sequence shown here is derived from an EMBL/GenBank/DDBJ whole genome shotgun (WGS) entry which is preliminary data.</text>
</comment>
<reference evidence="2" key="4">
    <citation type="submission" date="2024-05" db="EMBL/GenBank/DDBJ databases">
        <authorList>
            <person name="Sun Q."/>
            <person name="Zhou Y."/>
        </authorList>
    </citation>
    <scope>NUCLEOTIDE SEQUENCE</scope>
    <source>
        <strain evidence="2">CGMCC 1.15644</strain>
    </source>
</reference>
<accession>A0A4R2HHC6</accession>
<proteinExistence type="predicted"/>
<organism evidence="3 4">
    <name type="scientific">Pedobacter psychrotolerans</name>
    <dbReference type="NCBI Taxonomy" id="1843235"/>
    <lineage>
        <taxon>Bacteria</taxon>
        <taxon>Pseudomonadati</taxon>
        <taxon>Bacteroidota</taxon>
        <taxon>Sphingobacteriia</taxon>
        <taxon>Sphingobacteriales</taxon>
        <taxon>Sphingobacteriaceae</taxon>
        <taxon>Pedobacter</taxon>
    </lineage>
</organism>
<evidence type="ECO:0000313" key="3">
    <source>
        <dbReference type="EMBL" id="TCO28594.1"/>
    </source>
</evidence>
<evidence type="ECO:0000313" key="4">
    <source>
        <dbReference type="Proteomes" id="UP000295684"/>
    </source>
</evidence>
<dbReference type="Proteomes" id="UP000295684">
    <property type="component" value="Unassembled WGS sequence"/>
</dbReference>
<dbReference type="AlphaFoldDB" id="A0A4R2HHC6"/>